<keyword evidence="2" id="KW-1185">Reference proteome</keyword>
<dbReference type="Pfam" id="PF03140">
    <property type="entry name" value="DUF247"/>
    <property type="match status" value="1"/>
</dbReference>
<sequence length="213" mass="25393">MDVPRDAGNWTIDIEDSMKDMDPSKEPDRWQRMSIFKVPPYIRSLNIDAYKPRVVSFGPFHHGKEHLKPMEAHKRRALFHFLKRSNCTLKDCCDKLETVMLQLMEHYEHLDEEWQDKDRFLELMVVDGCFLLEFLSNNKKNFRDYDYSDPIFGHHSFKSILSQNIRRDMFLIENQLPLIVLQRLLAPSAYKDAQVVTLYFNFNINYSKVKVLT</sequence>
<proteinExistence type="predicted"/>
<dbReference type="OrthoDB" id="1858139at2759"/>
<evidence type="ECO:0000313" key="2">
    <source>
        <dbReference type="Proteomes" id="UP000283530"/>
    </source>
</evidence>
<dbReference type="Proteomes" id="UP000283530">
    <property type="component" value="Unassembled WGS sequence"/>
</dbReference>
<dbReference type="InterPro" id="IPR004158">
    <property type="entry name" value="DUF247_pln"/>
</dbReference>
<dbReference type="STRING" id="337451.A0A443PST5"/>
<dbReference type="EMBL" id="QPKB01000010">
    <property type="protein sequence ID" value="RWR93816.1"/>
    <property type="molecule type" value="Genomic_DNA"/>
</dbReference>
<organism evidence="1 2">
    <name type="scientific">Cinnamomum micranthum f. kanehirae</name>
    <dbReference type="NCBI Taxonomy" id="337451"/>
    <lineage>
        <taxon>Eukaryota</taxon>
        <taxon>Viridiplantae</taxon>
        <taxon>Streptophyta</taxon>
        <taxon>Embryophyta</taxon>
        <taxon>Tracheophyta</taxon>
        <taxon>Spermatophyta</taxon>
        <taxon>Magnoliopsida</taxon>
        <taxon>Magnoliidae</taxon>
        <taxon>Laurales</taxon>
        <taxon>Lauraceae</taxon>
        <taxon>Cinnamomum</taxon>
    </lineage>
</organism>
<dbReference type="PANTHER" id="PTHR31170">
    <property type="entry name" value="BNAC04G53230D PROTEIN"/>
    <property type="match status" value="1"/>
</dbReference>
<gene>
    <name evidence="1" type="ORF">CKAN_02309200</name>
</gene>
<dbReference type="PANTHER" id="PTHR31170:SF18">
    <property type="entry name" value="(WILD MALAYSIAN BANANA) HYPOTHETICAL PROTEIN"/>
    <property type="match status" value="1"/>
</dbReference>
<reference evidence="1 2" key="1">
    <citation type="journal article" date="2019" name="Nat. Plants">
        <title>Stout camphor tree genome fills gaps in understanding of flowering plant genome evolution.</title>
        <authorList>
            <person name="Chaw S.M."/>
            <person name="Liu Y.C."/>
            <person name="Wu Y.W."/>
            <person name="Wang H.Y."/>
            <person name="Lin C.I."/>
            <person name="Wu C.S."/>
            <person name="Ke H.M."/>
            <person name="Chang L.Y."/>
            <person name="Hsu C.Y."/>
            <person name="Yang H.T."/>
            <person name="Sudianto E."/>
            <person name="Hsu M.H."/>
            <person name="Wu K.P."/>
            <person name="Wang L.N."/>
            <person name="Leebens-Mack J.H."/>
            <person name="Tsai I.J."/>
        </authorList>
    </citation>
    <scope>NUCLEOTIDE SEQUENCE [LARGE SCALE GENOMIC DNA]</scope>
    <source>
        <strain evidence="2">cv. Chaw 1501</strain>
        <tissue evidence="1">Young leaves</tissue>
    </source>
</reference>
<accession>A0A443PST5</accession>
<evidence type="ECO:0000313" key="1">
    <source>
        <dbReference type="EMBL" id="RWR93816.1"/>
    </source>
</evidence>
<name>A0A443PST5_9MAGN</name>
<protein>
    <submittedName>
        <fullName evidence="1">UPF0481-like protein</fullName>
    </submittedName>
</protein>
<comment type="caution">
    <text evidence="1">The sequence shown here is derived from an EMBL/GenBank/DDBJ whole genome shotgun (WGS) entry which is preliminary data.</text>
</comment>
<dbReference type="AlphaFoldDB" id="A0A443PST5"/>